<dbReference type="EMBL" id="DSLL01000002">
    <property type="protein sequence ID" value="HEH30497.1"/>
    <property type="molecule type" value="Genomic_DNA"/>
</dbReference>
<reference evidence="1" key="1">
    <citation type="journal article" date="2020" name="mSystems">
        <title>Genome- and Community-Level Interaction Insights into Carbon Utilization and Element Cycling Functions of Hydrothermarchaeota in Hydrothermal Sediment.</title>
        <authorList>
            <person name="Zhou Z."/>
            <person name="Liu Y."/>
            <person name="Xu W."/>
            <person name="Pan J."/>
            <person name="Luo Z.H."/>
            <person name="Li M."/>
        </authorList>
    </citation>
    <scope>NUCLEOTIDE SEQUENCE [LARGE SCALE GENOMIC DNA]</scope>
    <source>
        <strain evidence="1">SpSt-27</strain>
    </source>
</reference>
<protein>
    <submittedName>
        <fullName evidence="1">Uncharacterized protein</fullName>
    </submittedName>
</protein>
<sequence>MCSLRALNIRVLGAVAMWKCIRCGSEVHEVLRFSLPEEMPMALAIAVPKNTRNELAKLFKNYHQVEVYICKNCGYSEVRFVKRV</sequence>
<comment type="caution">
    <text evidence="1">The sequence shown here is derived from an EMBL/GenBank/DDBJ whole genome shotgun (WGS) entry which is preliminary data.</text>
</comment>
<evidence type="ECO:0000313" key="1">
    <source>
        <dbReference type="EMBL" id="HEH30497.1"/>
    </source>
</evidence>
<accession>A0A7J2T9G2</accession>
<name>A0A7J2T9G2_9CREN</name>
<organism evidence="1">
    <name type="scientific">Ignisphaera aggregans</name>
    <dbReference type="NCBI Taxonomy" id="334771"/>
    <lineage>
        <taxon>Archaea</taxon>
        <taxon>Thermoproteota</taxon>
        <taxon>Thermoprotei</taxon>
        <taxon>Desulfurococcales</taxon>
        <taxon>Desulfurococcaceae</taxon>
        <taxon>Ignisphaera</taxon>
    </lineage>
</organism>
<dbReference type="AlphaFoldDB" id="A0A7J2T9G2"/>
<proteinExistence type="predicted"/>
<gene>
    <name evidence="1" type="ORF">ENP99_00040</name>
</gene>